<evidence type="ECO:0000313" key="4">
    <source>
        <dbReference type="Proteomes" id="UP001595848"/>
    </source>
</evidence>
<gene>
    <name evidence="3" type="ORF">ACFOY1_17600</name>
</gene>
<dbReference type="SFLD" id="SFLDS00001">
    <property type="entry name" value="Enolase"/>
    <property type="match status" value="1"/>
</dbReference>
<dbReference type="InterPro" id="IPR013341">
    <property type="entry name" value="Mandelate_racemase_N_dom"/>
</dbReference>
<dbReference type="InterPro" id="IPR013342">
    <property type="entry name" value="Mandelate_racemase_C"/>
</dbReference>
<dbReference type="PROSITE" id="PS00908">
    <property type="entry name" value="MR_MLE_1"/>
    <property type="match status" value="1"/>
</dbReference>
<dbReference type="Proteomes" id="UP001595848">
    <property type="component" value="Unassembled WGS sequence"/>
</dbReference>
<dbReference type="Pfam" id="PF02746">
    <property type="entry name" value="MR_MLE_N"/>
    <property type="match status" value="1"/>
</dbReference>
<dbReference type="Pfam" id="PF13378">
    <property type="entry name" value="MR_MLE_C"/>
    <property type="match status" value="1"/>
</dbReference>
<keyword evidence="4" id="KW-1185">Reference proteome</keyword>
<evidence type="ECO:0000313" key="3">
    <source>
        <dbReference type="EMBL" id="MFC4202771.1"/>
    </source>
</evidence>
<dbReference type="RefSeq" id="WP_217966253.1">
    <property type="nucleotide sequence ID" value="NZ_JAHTBN010000011.1"/>
</dbReference>
<dbReference type="InterPro" id="IPR018110">
    <property type="entry name" value="Mandel_Rmase/mucon_lact_enz_CS"/>
</dbReference>
<dbReference type="SMART" id="SM00922">
    <property type="entry name" value="MR_MLE"/>
    <property type="match status" value="1"/>
</dbReference>
<dbReference type="CDD" id="cd03316">
    <property type="entry name" value="MR_like"/>
    <property type="match status" value="1"/>
</dbReference>
<reference evidence="4" key="1">
    <citation type="journal article" date="2019" name="Int. J. Syst. Evol. Microbiol.">
        <title>The Global Catalogue of Microorganisms (GCM) 10K type strain sequencing project: providing services to taxonomists for standard genome sequencing and annotation.</title>
        <authorList>
            <consortium name="The Broad Institute Genomics Platform"/>
            <consortium name="The Broad Institute Genome Sequencing Center for Infectious Disease"/>
            <person name="Wu L."/>
            <person name="Ma J."/>
        </authorList>
    </citation>
    <scope>NUCLEOTIDE SEQUENCE [LARGE SCALE GENOMIC DNA]</scope>
    <source>
        <strain evidence="4">LMG 24813</strain>
    </source>
</reference>
<dbReference type="SFLD" id="SFLDG00179">
    <property type="entry name" value="mandelate_racemase"/>
    <property type="match status" value="1"/>
</dbReference>
<feature type="domain" description="Mandelate racemase/muconate lactonizing enzyme C-terminal" evidence="2">
    <location>
        <begin position="134"/>
        <end position="240"/>
    </location>
</feature>
<comment type="caution">
    <text evidence="3">The sequence shown here is derived from an EMBL/GenBank/DDBJ whole genome shotgun (WGS) entry which is preliminary data.</text>
</comment>
<evidence type="ECO:0000256" key="1">
    <source>
        <dbReference type="ARBA" id="ARBA00023239"/>
    </source>
</evidence>
<sequence length="386" mass="43444">MKVVKVECLVVHPGWRKNLVFVRIETEDGLVGWGEAYSQYDRDRAIAAQVEALGQYLVGRDAFHIRHFVQIAFDDYAQRRASLEYWCAVSGIEQALWDLAGKATNQPVYNLLGGPCRQKIRVYANGWSYKMHKPEDFARAAEKVVRAGFTAMKFDPLPRPWRTYVPKEHIRHAVQVLRAVRVAVGPDVDLLLDIHRRLAPMHAIALSRALAEFEPYWFEEPCQAENMEALAEVRAASPIPVVSGEALYGRADFRRLFRQRAVDIINPDVSNCGGILELMQIASAAEVEMVAVSPHNYNSTTLSLSATVHAAACMPNFTLTEYFLPYEEFGHVVTRNPLVPVNGYITLPQEPGLGLDVIEEAVRARPGQEYPARTFRMSEDETAGEF</sequence>
<proteinExistence type="predicted"/>
<dbReference type="PANTHER" id="PTHR48080:SF2">
    <property type="entry name" value="D-GALACTONATE DEHYDRATASE"/>
    <property type="match status" value="1"/>
</dbReference>
<evidence type="ECO:0000259" key="2">
    <source>
        <dbReference type="SMART" id="SM00922"/>
    </source>
</evidence>
<dbReference type="InterPro" id="IPR034593">
    <property type="entry name" value="DgoD-like"/>
</dbReference>
<organism evidence="3 4">
    <name type="scientific">Candidimonas humi</name>
    <dbReference type="NCBI Taxonomy" id="683355"/>
    <lineage>
        <taxon>Bacteria</taxon>
        <taxon>Pseudomonadati</taxon>
        <taxon>Pseudomonadota</taxon>
        <taxon>Betaproteobacteria</taxon>
        <taxon>Burkholderiales</taxon>
        <taxon>Alcaligenaceae</taxon>
        <taxon>Candidimonas</taxon>
    </lineage>
</organism>
<dbReference type="EMBL" id="JBHSBV010000006">
    <property type="protein sequence ID" value="MFC4202771.1"/>
    <property type="molecule type" value="Genomic_DNA"/>
</dbReference>
<keyword evidence="1" id="KW-0456">Lyase</keyword>
<dbReference type="InterPro" id="IPR029065">
    <property type="entry name" value="Enolase_C-like"/>
</dbReference>
<protein>
    <submittedName>
        <fullName evidence="3">Mandelate racemase/muconate lactonizing enzyme family protein</fullName>
    </submittedName>
</protein>
<name>A0ABV8P3S4_9BURK</name>
<dbReference type="PANTHER" id="PTHR48080">
    <property type="entry name" value="D-GALACTONATE DEHYDRATASE-RELATED"/>
    <property type="match status" value="1"/>
</dbReference>
<accession>A0ABV8P3S4</accession>